<keyword evidence="1" id="KW-0479">Metal-binding</keyword>
<dbReference type="Pfam" id="PF04500">
    <property type="entry name" value="FLYWCH"/>
    <property type="match status" value="1"/>
</dbReference>
<dbReference type="EMBL" id="HBUE01268992">
    <property type="protein sequence ID" value="CAG6562974.1"/>
    <property type="molecule type" value="Transcribed_RNA"/>
</dbReference>
<dbReference type="EMBL" id="HBUE01163746">
    <property type="protein sequence ID" value="CAG6511543.1"/>
    <property type="molecule type" value="Transcribed_RNA"/>
</dbReference>
<name>A0A8D8GLH1_CULPI</name>
<keyword evidence="3" id="KW-0862">Zinc</keyword>
<dbReference type="AlphaFoldDB" id="A0A8D8GLH1"/>
<accession>A0A8D8GLH1</accession>
<evidence type="ECO:0000259" key="4">
    <source>
        <dbReference type="Pfam" id="PF04500"/>
    </source>
</evidence>
<evidence type="ECO:0000256" key="2">
    <source>
        <dbReference type="ARBA" id="ARBA00022771"/>
    </source>
</evidence>
<proteinExistence type="predicted"/>
<dbReference type="GO" id="GO:0008270">
    <property type="term" value="F:zinc ion binding"/>
    <property type="evidence" value="ECO:0007669"/>
    <property type="project" value="UniProtKB-KW"/>
</dbReference>
<sequence>MEPKVWYTVELQLVENQRGYINLLFRDNWYGEVRRKEQKSCSQTTTWRCSRRSRGCMARVTTCGRNQLKMGIHQHNHPPVVLKANRNKPFVPLPEFCNVQPKSVEVEEVVKVEPCD</sequence>
<evidence type="ECO:0000256" key="1">
    <source>
        <dbReference type="ARBA" id="ARBA00022723"/>
    </source>
</evidence>
<feature type="domain" description="FLYWCH-type" evidence="4">
    <location>
        <begin position="14"/>
        <end position="77"/>
    </location>
</feature>
<evidence type="ECO:0000313" key="5">
    <source>
        <dbReference type="EMBL" id="CAG6511543.1"/>
    </source>
</evidence>
<keyword evidence="2" id="KW-0863">Zinc-finger</keyword>
<dbReference type="InterPro" id="IPR007588">
    <property type="entry name" value="Znf_FLYWCH"/>
</dbReference>
<dbReference type="Gene3D" id="2.20.25.240">
    <property type="match status" value="1"/>
</dbReference>
<organism evidence="5">
    <name type="scientific">Culex pipiens</name>
    <name type="common">House mosquito</name>
    <dbReference type="NCBI Taxonomy" id="7175"/>
    <lineage>
        <taxon>Eukaryota</taxon>
        <taxon>Metazoa</taxon>
        <taxon>Ecdysozoa</taxon>
        <taxon>Arthropoda</taxon>
        <taxon>Hexapoda</taxon>
        <taxon>Insecta</taxon>
        <taxon>Pterygota</taxon>
        <taxon>Neoptera</taxon>
        <taxon>Endopterygota</taxon>
        <taxon>Diptera</taxon>
        <taxon>Nematocera</taxon>
        <taxon>Culicoidea</taxon>
        <taxon>Culicidae</taxon>
        <taxon>Culicinae</taxon>
        <taxon>Culicini</taxon>
        <taxon>Culex</taxon>
        <taxon>Culex</taxon>
    </lineage>
</organism>
<reference evidence="5" key="1">
    <citation type="submission" date="2021-05" db="EMBL/GenBank/DDBJ databases">
        <authorList>
            <person name="Alioto T."/>
            <person name="Alioto T."/>
            <person name="Gomez Garrido J."/>
        </authorList>
    </citation>
    <scope>NUCLEOTIDE SEQUENCE</scope>
</reference>
<evidence type="ECO:0000256" key="3">
    <source>
        <dbReference type="ARBA" id="ARBA00022833"/>
    </source>
</evidence>
<protein>
    <submittedName>
        <fullName evidence="5">(northern house mosquito) hypothetical protein</fullName>
    </submittedName>
</protein>